<dbReference type="EMBL" id="PYBJ01000019">
    <property type="protein sequence ID" value="PSM40207.1"/>
    <property type="molecule type" value="Genomic_DNA"/>
</dbReference>
<name>A0A2P8Q1S7_9ACTN</name>
<keyword evidence="3" id="KW-1185">Reference proteome</keyword>
<evidence type="ECO:0000313" key="2">
    <source>
        <dbReference type="EMBL" id="PSM40207.1"/>
    </source>
</evidence>
<protein>
    <recommendedName>
        <fullName evidence="4">SGNH/GDSL hydrolase family protein</fullName>
    </recommendedName>
</protein>
<dbReference type="OrthoDB" id="3474033at2"/>
<dbReference type="Proteomes" id="UP000240429">
    <property type="component" value="Unassembled WGS sequence"/>
</dbReference>
<reference evidence="2 3" key="1">
    <citation type="submission" date="2018-03" db="EMBL/GenBank/DDBJ databases">
        <title>Streptomyces dioscori sp. nov., a novel endophytic actinobacterium isolated from bulbil of Dioscorea bulbifera L.</title>
        <authorList>
            <person name="Zhikuan W."/>
        </authorList>
    </citation>
    <scope>NUCLEOTIDE SEQUENCE [LARGE SCALE GENOMIC DNA]</scope>
    <source>
        <strain evidence="2 3">A217</strain>
    </source>
</reference>
<accession>A0A2P8Q1S7</accession>
<evidence type="ECO:0000313" key="3">
    <source>
        <dbReference type="Proteomes" id="UP000240429"/>
    </source>
</evidence>
<feature type="region of interest" description="Disordered" evidence="1">
    <location>
        <begin position="1"/>
        <end position="21"/>
    </location>
</feature>
<dbReference type="SUPFAM" id="SSF52266">
    <property type="entry name" value="SGNH hydrolase"/>
    <property type="match status" value="1"/>
</dbReference>
<organism evidence="2 3">
    <name type="scientific">Streptomyces dioscori</name>
    <dbReference type="NCBI Taxonomy" id="2109333"/>
    <lineage>
        <taxon>Bacteria</taxon>
        <taxon>Bacillati</taxon>
        <taxon>Actinomycetota</taxon>
        <taxon>Actinomycetes</taxon>
        <taxon>Kitasatosporales</taxon>
        <taxon>Streptomycetaceae</taxon>
        <taxon>Streptomyces</taxon>
        <taxon>Streptomyces aurantiacus group</taxon>
    </lineage>
</organism>
<evidence type="ECO:0008006" key="4">
    <source>
        <dbReference type="Google" id="ProtNLM"/>
    </source>
</evidence>
<dbReference type="Gene3D" id="3.40.50.1110">
    <property type="entry name" value="SGNH hydrolase"/>
    <property type="match status" value="1"/>
</dbReference>
<dbReference type="RefSeq" id="WP_107019286.1">
    <property type="nucleotide sequence ID" value="NZ_KZ679048.1"/>
</dbReference>
<comment type="caution">
    <text evidence="2">The sequence shown here is derived from an EMBL/GenBank/DDBJ whole genome shotgun (WGS) entry which is preliminary data.</text>
</comment>
<evidence type="ECO:0000256" key="1">
    <source>
        <dbReference type="SAM" id="MobiDB-lite"/>
    </source>
</evidence>
<dbReference type="InterPro" id="IPR036514">
    <property type="entry name" value="SGNH_hydro_sf"/>
</dbReference>
<gene>
    <name evidence="2" type="ORF">C6Y14_26130</name>
</gene>
<proteinExistence type="predicted"/>
<sequence>MADDTHAPPRTPPSEDDDPRCLRPGEAVAALAHVPWRRVVILGEHESRPARAAVVPGYRAVSWSDRVSGALRAAHPDLACRAARGRKDLSLFEMRSRQVLDALVFRGDLALISCGGPELRQTTFDLDSVEIELSRVLDSLRSATYRHAVVISPFDRSTAAGPPADPASAARADAVRERQRRLVQRIALVTLHHAAQHVDLMRHQRGLDPRTLWAPGPGRLSSRGHAVAAAAVVRALARRQP</sequence>
<dbReference type="AlphaFoldDB" id="A0A2P8Q1S7"/>